<dbReference type="AlphaFoldDB" id="A0A918NTA8"/>
<reference evidence="1" key="2">
    <citation type="submission" date="2020-09" db="EMBL/GenBank/DDBJ databases">
        <authorList>
            <person name="Sun Q."/>
            <person name="Ohkuma M."/>
        </authorList>
    </citation>
    <scope>NUCLEOTIDE SEQUENCE</scope>
    <source>
        <strain evidence="1">JCM 4956</strain>
    </source>
</reference>
<keyword evidence="2" id="KW-1185">Reference proteome</keyword>
<dbReference type="Proteomes" id="UP000645555">
    <property type="component" value="Unassembled WGS sequence"/>
</dbReference>
<reference evidence="1" key="1">
    <citation type="journal article" date="2014" name="Int. J. Syst. Evol. Microbiol.">
        <title>Complete genome sequence of Corynebacterium casei LMG S-19264T (=DSM 44701T), isolated from a smear-ripened cheese.</title>
        <authorList>
            <consortium name="US DOE Joint Genome Institute (JGI-PGF)"/>
            <person name="Walter F."/>
            <person name="Albersmeier A."/>
            <person name="Kalinowski J."/>
            <person name="Ruckert C."/>
        </authorList>
    </citation>
    <scope>NUCLEOTIDE SEQUENCE</scope>
    <source>
        <strain evidence="1">JCM 4956</strain>
    </source>
</reference>
<organism evidence="1 2">
    <name type="scientific">Streptomyces fructofermentans</name>
    <dbReference type="NCBI Taxonomy" id="152141"/>
    <lineage>
        <taxon>Bacteria</taxon>
        <taxon>Bacillati</taxon>
        <taxon>Actinomycetota</taxon>
        <taxon>Actinomycetes</taxon>
        <taxon>Kitasatosporales</taxon>
        <taxon>Streptomycetaceae</taxon>
        <taxon>Streptomyces</taxon>
    </lineage>
</organism>
<accession>A0A918NTA8</accession>
<proteinExistence type="predicted"/>
<sequence length="408" mass="45307">MTDRARVPRAVAALADPARLALEFRHGGPLMDPTMAGVQIWQVSITADGRPVGSLRAARGLWWKAVELRERLTDEGHFLAEVAQQLMEPDGSFTSDFDELVREPDRLLILDRCRMTPPWDDALTVAAVVTAVVDRLTDHHFVVVLPRGGASDNAGTRLLEQAGRVLDAVEFTDRLLVADTSTGPFEAAACRVRDRLIDRFRHGGVDRDDLAEEDWLENSEYRELTPRTAALLRLSLEQLSTEAWREAAALGDEPLPHGTGGLFGSLPPVTMSRDGAWRRRMARAFDDLAEDLDRGHAVPHCQGEEAALHLGIRRAQSIHRNRPRLLARAEEGLPAAARDYDWHACADLLFDERHDVQRLFTLTAPPQSAGDSGNDTDSSDTADAAHLDWFAAFDENRTRDPARGHRRP</sequence>
<name>A0A918NTA8_9ACTN</name>
<gene>
    <name evidence="1" type="ORF">GCM10010515_70030</name>
</gene>
<comment type="caution">
    <text evidence="1">The sequence shown here is derived from an EMBL/GenBank/DDBJ whole genome shotgun (WGS) entry which is preliminary data.</text>
</comment>
<dbReference type="EMBL" id="BMWD01000038">
    <property type="protein sequence ID" value="GGX93094.1"/>
    <property type="molecule type" value="Genomic_DNA"/>
</dbReference>
<protein>
    <submittedName>
        <fullName evidence="1">Uncharacterized protein</fullName>
    </submittedName>
</protein>
<evidence type="ECO:0000313" key="1">
    <source>
        <dbReference type="EMBL" id="GGX93094.1"/>
    </source>
</evidence>
<evidence type="ECO:0000313" key="2">
    <source>
        <dbReference type="Proteomes" id="UP000645555"/>
    </source>
</evidence>